<evidence type="ECO:0000313" key="11">
    <source>
        <dbReference type="Proteomes" id="UP001140091"/>
    </source>
</evidence>
<feature type="region of interest" description="Disordered" evidence="7">
    <location>
        <begin position="142"/>
        <end position="178"/>
    </location>
</feature>
<dbReference type="InterPro" id="IPR043502">
    <property type="entry name" value="DNA/RNA_pol_sf"/>
</dbReference>
<feature type="domain" description="Reverse transcriptase RNase H-like" evidence="8">
    <location>
        <begin position="23"/>
        <end position="128"/>
    </location>
</feature>
<gene>
    <name evidence="10" type="ORF">H1R20_g8083</name>
</gene>
<name>A0A9W8J5V0_9AGAR</name>
<sequence length="395" mass="46169">MADLKDAVENVPVLKPLDVTSGAPVHLSVDTSYMAVGWYISQQDPKDKNKWHYIRFGSTSLNDTEANYSQPKRELYGIMRALKENEYTLVMARPLVVETDAKYVQGMLRNPGAAPNATINRWIENVRKFHFELSHVMGKTFPADGLSRRRPQPGDSPRREFEEFMDNDPPEPITYSKKYEEDDDPLDFEELKDKIDTRGGYLQLLPFETIYGLLFQGIEEDKDLFRDDCLIREVFANWEEAKRTETGSPLAAVLLSAEVDKEEDEAAPEDDPYPDDWRTSKGRHLDEWVPMVQEWLTTPAVRPREVADKDWKEFKRFATKFFTSKDGRLYRREDSEGHHCLYIEPARRMSILKRAHDANGHRGNFATRSFVSTRFWWPELERDAEILYMKTQWIR</sequence>
<keyword evidence="1" id="KW-0808">Transferase</keyword>
<dbReference type="Proteomes" id="UP001140091">
    <property type="component" value="Unassembled WGS sequence"/>
</dbReference>
<evidence type="ECO:0000259" key="8">
    <source>
        <dbReference type="Pfam" id="PF17917"/>
    </source>
</evidence>
<keyword evidence="3" id="KW-0540">Nuclease</keyword>
<dbReference type="InterPro" id="IPR041588">
    <property type="entry name" value="Integrase_H2C2"/>
</dbReference>
<evidence type="ECO:0000256" key="7">
    <source>
        <dbReference type="SAM" id="MobiDB-lite"/>
    </source>
</evidence>
<dbReference type="SUPFAM" id="SSF56672">
    <property type="entry name" value="DNA/RNA polymerases"/>
    <property type="match status" value="1"/>
</dbReference>
<keyword evidence="11" id="KW-1185">Reference proteome</keyword>
<dbReference type="Pfam" id="PF17921">
    <property type="entry name" value="Integrase_H2C2"/>
    <property type="match status" value="1"/>
</dbReference>
<evidence type="ECO:0000256" key="5">
    <source>
        <dbReference type="ARBA" id="ARBA00022801"/>
    </source>
</evidence>
<dbReference type="AlphaFoldDB" id="A0A9W8J5V0"/>
<dbReference type="InterPro" id="IPR050951">
    <property type="entry name" value="Retrovirus_Pol_polyprotein"/>
</dbReference>
<protein>
    <recommendedName>
        <fullName evidence="12">Reverse transcriptase/retrotransposon-derived protein RNase H-like domain-containing protein</fullName>
    </recommendedName>
</protein>
<organism evidence="10 11">
    <name type="scientific">Candolleomyces eurysporus</name>
    <dbReference type="NCBI Taxonomy" id="2828524"/>
    <lineage>
        <taxon>Eukaryota</taxon>
        <taxon>Fungi</taxon>
        <taxon>Dikarya</taxon>
        <taxon>Basidiomycota</taxon>
        <taxon>Agaricomycotina</taxon>
        <taxon>Agaricomycetes</taxon>
        <taxon>Agaricomycetidae</taxon>
        <taxon>Agaricales</taxon>
        <taxon>Agaricineae</taxon>
        <taxon>Psathyrellaceae</taxon>
        <taxon>Candolleomyces</taxon>
    </lineage>
</organism>
<keyword evidence="2" id="KW-0548">Nucleotidyltransferase</keyword>
<accession>A0A9W8J5V0</accession>
<evidence type="ECO:0000313" key="10">
    <source>
        <dbReference type="EMBL" id="KAJ2929011.1"/>
    </source>
</evidence>
<dbReference type="EMBL" id="JANBPK010000911">
    <property type="protein sequence ID" value="KAJ2929011.1"/>
    <property type="molecule type" value="Genomic_DNA"/>
</dbReference>
<dbReference type="GO" id="GO:0016787">
    <property type="term" value="F:hydrolase activity"/>
    <property type="evidence" value="ECO:0007669"/>
    <property type="project" value="UniProtKB-KW"/>
</dbReference>
<dbReference type="PANTHER" id="PTHR37984:SF5">
    <property type="entry name" value="PROTEIN NYNRIN-LIKE"/>
    <property type="match status" value="1"/>
</dbReference>
<feature type="non-terminal residue" evidence="10">
    <location>
        <position position="395"/>
    </location>
</feature>
<evidence type="ECO:0000256" key="3">
    <source>
        <dbReference type="ARBA" id="ARBA00022722"/>
    </source>
</evidence>
<evidence type="ECO:0000256" key="1">
    <source>
        <dbReference type="ARBA" id="ARBA00022679"/>
    </source>
</evidence>
<evidence type="ECO:0000256" key="2">
    <source>
        <dbReference type="ARBA" id="ARBA00022695"/>
    </source>
</evidence>
<dbReference type="Gene3D" id="1.10.340.70">
    <property type="match status" value="1"/>
</dbReference>
<dbReference type="GO" id="GO:0004519">
    <property type="term" value="F:endonuclease activity"/>
    <property type="evidence" value="ECO:0007669"/>
    <property type="project" value="UniProtKB-KW"/>
</dbReference>
<feature type="domain" description="Integrase zinc-binding" evidence="9">
    <location>
        <begin position="345"/>
        <end position="384"/>
    </location>
</feature>
<dbReference type="OrthoDB" id="3037028at2759"/>
<evidence type="ECO:0000259" key="9">
    <source>
        <dbReference type="Pfam" id="PF17921"/>
    </source>
</evidence>
<evidence type="ECO:0008006" key="12">
    <source>
        <dbReference type="Google" id="ProtNLM"/>
    </source>
</evidence>
<dbReference type="Pfam" id="PF17917">
    <property type="entry name" value="RT_RNaseH"/>
    <property type="match status" value="1"/>
</dbReference>
<reference evidence="10" key="1">
    <citation type="submission" date="2022-06" db="EMBL/GenBank/DDBJ databases">
        <title>Genome Sequence of Candolleomyces eurysporus.</title>
        <authorList>
            <person name="Buettner E."/>
        </authorList>
    </citation>
    <scope>NUCLEOTIDE SEQUENCE</scope>
    <source>
        <strain evidence="10">VTCC 930004</strain>
    </source>
</reference>
<keyword evidence="5" id="KW-0378">Hydrolase</keyword>
<dbReference type="InterPro" id="IPR041373">
    <property type="entry name" value="RT_RNaseH"/>
</dbReference>
<evidence type="ECO:0000256" key="6">
    <source>
        <dbReference type="ARBA" id="ARBA00022918"/>
    </source>
</evidence>
<evidence type="ECO:0000256" key="4">
    <source>
        <dbReference type="ARBA" id="ARBA00022759"/>
    </source>
</evidence>
<dbReference type="PANTHER" id="PTHR37984">
    <property type="entry name" value="PROTEIN CBG26694"/>
    <property type="match status" value="1"/>
</dbReference>
<keyword evidence="6" id="KW-0695">RNA-directed DNA polymerase</keyword>
<proteinExistence type="predicted"/>
<keyword evidence="4" id="KW-0255">Endonuclease</keyword>
<dbReference type="GO" id="GO:0003964">
    <property type="term" value="F:RNA-directed DNA polymerase activity"/>
    <property type="evidence" value="ECO:0007669"/>
    <property type="project" value="UniProtKB-KW"/>
</dbReference>
<comment type="caution">
    <text evidence="10">The sequence shown here is derived from an EMBL/GenBank/DDBJ whole genome shotgun (WGS) entry which is preliminary data.</text>
</comment>